<sequence length="209" mass="24986">MDWFRKKSWTKKDEEHFFAKLNRARKWGRPQYLRIQAVELIMTKKPDLLKVAESLLIKMLDEYPNEQSERSLALNSLADIYRLQNELPKSIEYYKKSMDFEQEYPNVKTNSYLDYSELIIKTNNIEKYDDVLDILLERQKELLFPIDKYKTASIISIIYNFKNEMGLARQYAEIAEENANAQTSGLRYHKNLGVVKERTNWLDKLVNRE</sequence>
<dbReference type="RefSeq" id="WP_089260712.1">
    <property type="nucleotide sequence ID" value="NZ_FZNV01000003.1"/>
</dbReference>
<proteinExistence type="predicted"/>
<keyword evidence="2" id="KW-1185">Reference proteome</keyword>
<dbReference type="Proteomes" id="UP000198337">
    <property type="component" value="Unassembled WGS sequence"/>
</dbReference>
<dbReference type="EMBL" id="FZNV01000003">
    <property type="protein sequence ID" value="SNR54127.1"/>
    <property type="molecule type" value="Genomic_DNA"/>
</dbReference>
<protein>
    <recommendedName>
        <fullName evidence="3">Tetratricopeptide repeat-containing protein</fullName>
    </recommendedName>
</protein>
<evidence type="ECO:0000313" key="1">
    <source>
        <dbReference type="EMBL" id="SNR54127.1"/>
    </source>
</evidence>
<dbReference type="SUPFAM" id="SSF48452">
    <property type="entry name" value="TPR-like"/>
    <property type="match status" value="1"/>
</dbReference>
<name>A0ABY1SHU1_9FLAO</name>
<reference evidence="1 2" key="1">
    <citation type="submission" date="2017-06" db="EMBL/GenBank/DDBJ databases">
        <authorList>
            <person name="Varghese N."/>
            <person name="Submissions S."/>
        </authorList>
    </citation>
    <scope>NUCLEOTIDE SEQUENCE [LARGE SCALE GENOMIC DNA]</scope>
    <source>
        <strain evidence="1 2">DSM 19840</strain>
    </source>
</reference>
<accession>A0ABY1SHU1</accession>
<evidence type="ECO:0008006" key="3">
    <source>
        <dbReference type="Google" id="ProtNLM"/>
    </source>
</evidence>
<organism evidence="1 2">
    <name type="scientific">Maribacter sedimenticola</name>
    <dbReference type="NCBI Taxonomy" id="228956"/>
    <lineage>
        <taxon>Bacteria</taxon>
        <taxon>Pseudomonadati</taxon>
        <taxon>Bacteroidota</taxon>
        <taxon>Flavobacteriia</taxon>
        <taxon>Flavobacteriales</taxon>
        <taxon>Flavobacteriaceae</taxon>
        <taxon>Maribacter</taxon>
    </lineage>
</organism>
<evidence type="ECO:0000313" key="2">
    <source>
        <dbReference type="Proteomes" id="UP000198337"/>
    </source>
</evidence>
<dbReference type="Gene3D" id="1.25.40.10">
    <property type="entry name" value="Tetratricopeptide repeat domain"/>
    <property type="match status" value="1"/>
</dbReference>
<dbReference type="InterPro" id="IPR011990">
    <property type="entry name" value="TPR-like_helical_dom_sf"/>
</dbReference>
<gene>
    <name evidence="1" type="ORF">SAMN04488009_2257</name>
</gene>
<comment type="caution">
    <text evidence="1">The sequence shown here is derived from an EMBL/GenBank/DDBJ whole genome shotgun (WGS) entry which is preliminary data.</text>
</comment>